<sequence>METTGINTDHTSVSTADMKKRAAFEYLKSRAPNEFKLKLSSTICQNVAQDFTDLFRATGDPFTIPVSWSLTKDALLNLLGITSFEGYESITGIRLYAGLNENAQLTLIAVSTEADTHNTAINNDLTIDDDYPYYDYADPCPSHCSTVGNLRLMSTDPVRMVFSRVKEES</sequence>
<accession>A0A5M6CJ98</accession>
<gene>
    <name evidence="1" type="ORF">F0919_10980</name>
</gene>
<evidence type="ECO:0000313" key="2">
    <source>
        <dbReference type="Proteomes" id="UP000323632"/>
    </source>
</evidence>
<dbReference type="Proteomes" id="UP000323632">
    <property type="component" value="Unassembled WGS sequence"/>
</dbReference>
<proteinExistence type="predicted"/>
<protein>
    <submittedName>
        <fullName evidence="1">Uncharacterized protein</fullName>
    </submittedName>
</protein>
<evidence type="ECO:0000313" key="1">
    <source>
        <dbReference type="EMBL" id="KAA5535107.1"/>
    </source>
</evidence>
<comment type="caution">
    <text evidence="1">The sequence shown here is derived from an EMBL/GenBank/DDBJ whole genome shotgun (WGS) entry which is preliminary data.</text>
</comment>
<dbReference type="RefSeq" id="WP_150032786.1">
    <property type="nucleotide sequence ID" value="NZ_VWSH01000002.1"/>
</dbReference>
<reference evidence="1 2" key="1">
    <citation type="submission" date="2019-09" db="EMBL/GenBank/DDBJ databases">
        <title>Genome sequence and assembly of Taibaiella sp.</title>
        <authorList>
            <person name="Chhetri G."/>
        </authorList>
    </citation>
    <scope>NUCLEOTIDE SEQUENCE [LARGE SCALE GENOMIC DNA]</scope>
    <source>
        <strain evidence="1 2">KVB11</strain>
    </source>
</reference>
<dbReference type="AlphaFoldDB" id="A0A5M6CJ98"/>
<dbReference type="EMBL" id="VWSH01000002">
    <property type="protein sequence ID" value="KAA5535107.1"/>
    <property type="molecule type" value="Genomic_DNA"/>
</dbReference>
<name>A0A5M6CJ98_9BACT</name>
<keyword evidence="2" id="KW-1185">Reference proteome</keyword>
<organism evidence="1 2">
    <name type="scientific">Taibaiella lutea</name>
    <dbReference type="NCBI Taxonomy" id="2608001"/>
    <lineage>
        <taxon>Bacteria</taxon>
        <taxon>Pseudomonadati</taxon>
        <taxon>Bacteroidota</taxon>
        <taxon>Chitinophagia</taxon>
        <taxon>Chitinophagales</taxon>
        <taxon>Chitinophagaceae</taxon>
        <taxon>Taibaiella</taxon>
    </lineage>
</organism>